<dbReference type="Pfam" id="PF03179">
    <property type="entry name" value="V-ATPase_G"/>
    <property type="match status" value="1"/>
</dbReference>
<keyword evidence="3 5" id="KW-0375">Hydrogen ion transport</keyword>
<feature type="region of interest" description="Disordered" evidence="7">
    <location>
        <begin position="1"/>
        <end position="27"/>
    </location>
</feature>
<evidence type="ECO:0000256" key="3">
    <source>
        <dbReference type="ARBA" id="ARBA00022781"/>
    </source>
</evidence>
<evidence type="ECO:0000256" key="6">
    <source>
        <dbReference type="SAM" id="Coils"/>
    </source>
</evidence>
<evidence type="ECO:0000313" key="8">
    <source>
        <dbReference type="EMBL" id="RKP24216.1"/>
    </source>
</evidence>
<dbReference type="FunFam" id="1.20.5.2950:FF:000001">
    <property type="entry name" value="V-type proton ATPase subunit G"/>
    <property type="match status" value="1"/>
</dbReference>
<keyword evidence="2 5" id="KW-0813">Transport</keyword>
<dbReference type="Gene3D" id="1.20.5.2950">
    <property type="match status" value="1"/>
</dbReference>
<dbReference type="GO" id="GO:0000221">
    <property type="term" value="C:vacuolar proton-transporting V-type ATPase, V1 domain"/>
    <property type="evidence" value="ECO:0007669"/>
    <property type="project" value="TreeGrafter"/>
</dbReference>
<feature type="compositionally biased region" description="Low complexity" evidence="7">
    <location>
        <begin position="1"/>
        <end position="23"/>
    </location>
</feature>
<dbReference type="GO" id="GO:0046961">
    <property type="term" value="F:proton-transporting ATPase activity, rotational mechanism"/>
    <property type="evidence" value="ECO:0007669"/>
    <property type="project" value="InterPro"/>
</dbReference>
<name>A0A4P9YVY6_9FUNG</name>
<dbReference type="OrthoDB" id="250802at2759"/>
<sequence>MASVSTTATATTTAPIAATGQTARSKGVDRLLKAEAEATKIVQQARQYRIKRAKEARDEAEKEIEALKEQRKRELQEYEQQHAGDAVKEQERIAKETEVQIAEIRATFNKNRDAAVEHLLKTITSVTPRLHPNIKVAESNQA</sequence>
<evidence type="ECO:0000256" key="2">
    <source>
        <dbReference type="ARBA" id="ARBA00022448"/>
    </source>
</evidence>
<proteinExistence type="inferred from homology"/>
<comment type="similarity">
    <text evidence="1 5">Belongs to the V-ATPase G subunit family.</text>
</comment>
<protein>
    <recommendedName>
        <fullName evidence="5">V-type proton ATPase subunit G</fullName>
    </recommendedName>
</protein>
<dbReference type="NCBIfam" id="TIGR01147">
    <property type="entry name" value="V_ATP_synt_G"/>
    <property type="match status" value="1"/>
</dbReference>
<gene>
    <name evidence="8" type="ORF">SYNPS1DRAFT_30018</name>
</gene>
<evidence type="ECO:0000256" key="7">
    <source>
        <dbReference type="SAM" id="MobiDB-lite"/>
    </source>
</evidence>
<dbReference type="EMBL" id="KZ990371">
    <property type="protein sequence ID" value="RKP24216.1"/>
    <property type="molecule type" value="Genomic_DNA"/>
</dbReference>
<keyword evidence="4 5" id="KW-0406">Ion transport</keyword>
<keyword evidence="9" id="KW-1185">Reference proteome</keyword>
<evidence type="ECO:0000313" key="9">
    <source>
        <dbReference type="Proteomes" id="UP000278143"/>
    </source>
</evidence>
<dbReference type="AlphaFoldDB" id="A0A4P9YVY6"/>
<evidence type="ECO:0000256" key="5">
    <source>
        <dbReference type="RuleBase" id="RU364019"/>
    </source>
</evidence>
<dbReference type="InterPro" id="IPR005124">
    <property type="entry name" value="V-ATPase_G"/>
</dbReference>
<comment type="subunit">
    <text evidence="5">V-ATPase is a heteromultimeric enzyme made up of two complexes: the ATP-hydrolytic V1 complex and the proton translocation V0 complex.</text>
</comment>
<dbReference type="Proteomes" id="UP000278143">
    <property type="component" value="Unassembled WGS sequence"/>
</dbReference>
<keyword evidence="6" id="KW-0175">Coiled coil</keyword>
<reference evidence="9" key="1">
    <citation type="journal article" date="2018" name="Nat. Microbiol.">
        <title>Leveraging single-cell genomics to expand the fungal tree of life.</title>
        <authorList>
            <person name="Ahrendt S.R."/>
            <person name="Quandt C.A."/>
            <person name="Ciobanu D."/>
            <person name="Clum A."/>
            <person name="Salamov A."/>
            <person name="Andreopoulos B."/>
            <person name="Cheng J.F."/>
            <person name="Woyke T."/>
            <person name="Pelin A."/>
            <person name="Henrissat B."/>
            <person name="Reynolds N.K."/>
            <person name="Benny G.L."/>
            <person name="Smith M.E."/>
            <person name="James T.Y."/>
            <person name="Grigoriev I.V."/>
        </authorList>
    </citation>
    <scope>NUCLEOTIDE SEQUENCE [LARGE SCALE GENOMIC DNA]</scope>
    <source>
        <strain evidence="9">Benny S71-1</strain>
    </source>
</reference>
<evidence type="ECO:0000256" key="1">
    <source>
        <dbReference type="ARBA" id="ARBA00010066"/>
    </source>
</evidence>
<dbReference type="GO" id="GO:0016887">
    <property type="term" value="F:ATP hydrolysis activity"/>
    <property type="evidence" value="ECO:0007669"/>
    <property type="project" value="TreeGrafter"/>
</dbReference>
<dbReference type="PANTHER" id="PTHR12713">
    <property type="entry name" value="VACUOLAR ATP SYNTHASE SUBUNIT G"/>
    <property type="match status" value="1"/>
</dbReference>
<dbReference type="PANTHER" id="PTHR12713:SF11">
    <property type="entry name" value="V-TYPE PROTON ATPASE SUBUNIT G"/>
    <property type="match status" value="1"/>
</dbReference>
<comment type="function">
    <text evidence="5">Subunit of the V1 complex of vacuolar(H+)-ATPase (V-ATPase), a multisubunit enzyme composed of a peripheral complex (V1) that hydrolyzes ATP and a membrane integral complex (V0) that translocates protons. V-ATPase is responsible for acidifying and maintaining the pH of intracellular compartments and in some cell types, is targeted to the plasma membrane, where it is responsible for acidifying the extracellular environment.</text>
</comment>
<accession>A0A4P9YVY6</accession>
<organism evidence="8 9">
    <name type="scientific">Syncephalis pseudoplumigaleata</name>
    <dbReference type="NCBI Taxonomy" id="1712513"/>
    <lineage>
        <taxon>Eukaryota</taxon>
        <taxon>Fungi</taxon>
        <taxon>Fungi incertae sedis</taxon>
        <taxon>Zoopagomycota</taxon>
        <taxon>Zoopagomycotina</taxon>
        <taxon>Zoopagomycetes</taxon>
        <taxon>Zoopagales</taxon>
        <taxon>Piptocephalidaceae</taxon>
        <taxon>Syncephalis</taxon>
    </lineage>
</organism>
<feature type="coiled-coil region" evidence="6">
    <location>
        <begin position="50"/>
        <end position="107"/>
    </location>
</feature>
<evidence type="ECO:0000256" key="4">
    <source>
        <dbReference type="ARBA" id="ARBA00023065"/>
    </source>
</evidence>